<comment type="caution">
    <text evidence="2">The sequence shown here is derived from an EMBL/GenBank/DDBJ whole genome shotgun (WGS) entry which is preliminary data.</text>
</comment>
<dbReference type="InterPro" id="IPR039060">
    <property type="entry name" value="Antitox_HigA"/>
</dbReference>
<accession>A0A2G6JBL2</accession>
<dbReference type="PANTHER" id="PTHR40455">
    <property type="entry name" value="ANTITOXIN HIGA"/>
    <property type="match status" value="1"/>
</dbReference>
<sequence>MDRAMKVIKSEKDYNEAIARLSQLMSESPAPNTAEGNELEVLAVLIEKYENETIDLGPVDPVEAIKLRMEQSNPPLTNRDLAAYIGSSAKVSEVLNRKVNLSLKMIRALHKGLGIPYSSLVPENPAAIEERAPFDFSKVPVKEMFDRTLLQSRTSLADAKEHLEESLVDLFGEKKLLQMQNAFLKSSVRSGREMNRVALEIWHLLALKEAEKKPPQNPFNHALLTDELFDEVARQSVFDNGPTQAIDLLAQYGIRVVMVEHFKKTYLDGAALKNEDGPIIALTGRHDRLDNFWFVLLHELAHIQKHLYTDDDVKIIYDDLDVESKDSIETEADEIAIKTLMPEALVQDIESATTQAEIKNAARLHHRSPAIVAGYLRKKRNNYRIFNALIGRGEVRSQFTYL</sequence>
<dbReference type="PANTHER" id="PTHR40455:SF1">
    <property type="entry name" value="ANTITOXIN HIGA"/>
    <property type="match status" value="1"/>
</dbReference>
<name>A0A2G6JBL2_NEPCE</name>
<dbReference type="GO" id="GO:0006355">
    <property type="term" value="P:regulation of DNA-templated transcription"/>
    <property type="evidence" value="ECO:0007669"/>
    <property type="project" value="InterPro"/>
</dbReference>
<dbReference type="GO" id="GO:0001046">
    <property type="term" value="F:core promoter sequence-specific DNA binding"/>
    <property type="evidence" value="ECO:0007669"/>
    <property type="project" value="TreeGrafter"/>
</dbReference>
<dbReference type="AlphaFoldDB" id="A0A2G6JBL2"/>
<evidence type="ECO:0000313" key="2">
    <source>
        <dbReference type="EMBL" id="PIE20730.1"/>
    </source>
</evidence>
<dbReference type="Proteomes" id="UP000242733">
    <property type="component" value="Unassembled WGS sequence"/>
</dbReference>
<protein>
    <submittedName>
        <fullName evidence="2">Transcriptional regulator</fullName>
    </submittedName>
</protein>
<proteinExistence type="predicted"/>
<dbReference type="Pfam" id="PF06114">
    <property type="entry name" value="Peptidase_M78"/>
    <property type="match status" value="1"/>
</dbReference>
<evidence type="ECO:0000313" key="3">
    <source>
        <dbReference type="Proteomes" id="UP000242733"/>
    </source>
</evidence>
<evidence type="ECO:0000259" key="1">
    <source>
        <dbReference type="Pfam" id="PF06114"/>
    </source>
</evidence>
<dbReference type="EMBL" id="PDSG01000004">
    <property type="protein sequence ID" value="PIE20730.1"/>
    <property type="molecule type" value="Genomic_DNA"/>
</dbReference>
<reference evidence="2 3" key="1">
    <citation type="submission" date="2017-10" db="EMBL/GenBank/DDBJ databases">
        <title>Novel microbial diversity and functional potential in the marine mammal oral microbiome.</title>
        <authorList>
            <person name="Dudek N.K."/>
            <person name="Sun C.L."/>
            <person name="Burstein D."/>
            <person name="Kantor R.S."/>
            <person name="Aliaga Goltsman D.S."/>
            <person name="Bik E.M."/>
            <person name="Thomas B.C."/>
            <person name="Banfield J.F."/>
            <person name="Relman D.A."/>
        </authorList>
    </citation>
    <scope>NUCLEOTIDE SEQUENCE [LARGE SCALE GENOMIC DNA]</scope>
    <source>
        <strain evidence="2">DOLJORAL78_49_30</strain>
    </source>
</reference>
<gene>
    <name evidence="2" type="ORF">CSA61_00790</name>
</gene>
<dbReference type="InterPro" id="IPR010359">
    <property type="entry name" value="IrrE_HExxH"/>
</dbReference>
<organism evidence="2 3">
    <name type="scientific">Neptuniibacter caesariensis</name>
    <dbReference type="NCBI Taxonomy" id="207954"/>
    <lineage>
        <taxon>Bacteria</taxon>
        <taxon>Pseudomonadati</taxon>
        <taxon>Pseudomonadota</taxon>
        <taxon>Gammaproteobacteria</taxon>
        <taxon>Oceanospirillales</taxon>
        <taxon>Oceanospirillaceae</taxon>
        <taxon>Neptuniibacter</taxon>
    </lineage>
</organism>
<feature type="domain" description="IrrE N-terminal-like" evidence="1">
    <location>
        <begin position="256"/>
        <end position="349"/>
    </location>
</feature>